<dbReference type="EMBL" id="LNIX01000053">
    <property type="protein sequence ID" value="OXA37691.1"/>
    <property type="molecule type" value="Genomic_DNA"/>
</dbReference>
<dbReference type="AlphaFoldDB" id="A0A226CZ60"/>
<dbReference type="PANTHER" id="PTHR46954:SF1">
    <property type="entry name" value="C2H2-TYPE DOMAIN-CONTAINING PROTEIN"/>
    <property type="match status" value="1"/>
</dbReference>
<reference evidence="3 4" key="1">
    <citation type="submission" date="2015-12" db="EMBL/GenBank/DDBJ databases">
        <title>The genome of Folsomia candida.</title>
        <authorList>
            <person name="Faddeeva A."/>
            <person name="Derks M.F."/>
            <person name="Anvar Y."/>
            <person name="Smit S."/>
            <person name="Van Straalen N."/>
            <person name="Roelofs D."/>
        </authorList>
    </citation>
    <scope>NUCLEOTIDE SEQUENCE [LARGE SCALE GENOMIC DNA]</scope>
    <source>
        <strain evidence="3 4">VU population</strain>
        <tissue evidence="3">Whole body</tissue>
    </source>
</reference>
<gene>
    <name evidence="3" type="ORF">Fcan01_27511</name>
</gene>
<evidence type="ECO:0000313" key="3">
    <source>
        <dbReference type="EMBL" id="OXA37691.1"/>
    </source>
</evidence>
<name>A0A226CZ60_FOLCA</name>
<protein>
    <submittedName>
        <fullName evidence="3">Uncharacterized protein</fullName>
    </submittedName>
</protein>
<proteinExistence type="predicted"/>
<organism evidence="3 4">
    <name type="scientific">Folsomia candida</name>
    <name type="common">Springtail</name>
    <dbReference type="NCBI Taxonomy" id="158441"/>
    <lineage>
        <taxon>Eukaryota</taxon>
        <taxon>Metazoa</taxon>
        <taxon>Ecdysozoa</taxon>
        <taxon>Arthropoda</taxon>
        <taxon>Hexapoda</taxon>
        <taxon>Collembola</taxon>
        <taxon>Entomobryomorpha</taxon>
        <taxon>Isotomoidea</taxon>
        <taxon>Isotomidae</taxon>
        <taxon>Proisotominae</taxon>
        <taxon>Folsomia</taxon>
    </lineage>
</organism>
<feature type="coiled-coil region" evidence="1">
    <location>
        <begin position="153"/>
        <end position="180"/>
    </location>
</feature>
<feature type="compositionally biased region" description="Basic and acidic residues" evidence="2">
    <location>
        <begin position="187"/>
        <end position="204"/>
    </location>
</feature>
<sequence length="802" mass="91280">MSNQNTVLWTRLHKAHKSAHPQDKHNIVDQRVSDIWKQLKRNSSDFQLDVEKEIAKWVGITQEKKIKLDNIWRGFSKPIQRATQQIPSLTPSTLSSDVGSSEVNSSQDSNLAVHPITSPQFQTPAQDKLQKTITALKDDVLHLSKKKESGIATDKQLKELKKAKSNLLDLEKELKQKVLSQLRSQRKRDNDKKALDKLEEDHPEAAAQLKKRPKVGRPRIEDDQPDFLKTIVDIATYGSAADDRRRSTSIRTVKTLDELTAELQRLGHKVKRPAVYTRLLPRCSRTAEGKRHINTVPVKLVRATNDLHKQHPDTKFCRAAIGYLEELAATLGPQQVLFISQDDKARVPIGKTAANKQSPLLMHMEYRIRLPDQDWVVAEKHKLIPSVYAMIQIDKNKYGDRKAVKYGGPTFITIRSGKHCSSTALSHSRDFEELFKFHEFEEFCKDDKGQCKPVVMFVVDGGPDENPRYHKVINCAISHFLEHDLDSLFIATNAPGRSAFNRVERRMAPLSRELCGLVLEHDHYGSHLDDNGQTIDSDLEKNNFQHAGETLAGIWSETVIDGHATIALYVKPEDSALTEKPTVGSAEWRSKHIRESHYLLQIIKCDDAKCCKRRRSNLNTFLKGFLPAPLSTSQEASYQTGNSLEEKSHFLPLYVRLAYDDKNLRDKHGEMAFDYCCPTVQDQLKSRTCTKCGIYHATVKSLNSHKSFCNMKNVHSTLNADVVALSSPRIRPIRVAARRQHEKMVVWKARLQGDHVDWFDVDDLDLEHVDLPPVDGVNPNCIPLINMDNYMEQVWEADNTNK</sequence>
<keyword evidence="4" id="KW-1185">Reference proteome</keyword>
<comment type="caution">
    <text evidence="3">The sequence shown here is derived from an EMBL/GenBank/DDBJ whole genome shotgun (WGS) entry which is preliminary data.</text>
</comment>
<feature type="region of interest" description="Disordered" evidence="2">
    <location>
        <begin position="181"/>
        <end position="222"/>
    </location>
</feature>
<accession>A0A226CZ60</accession>
<dbReference type="OrthoDB" id="7698126at2759"/>
<evidence type="ECO:0000256" key="1">
    <source>
        <dbReference type="SAM" id="Coils"/>
    </source>
</evidence>
<dbReference type="PANTHER" id="PTHR46954">
    <property type="entry name" value="C2H2-TYPE DOMAIN-CONTAINING PROTEIN"/>
    <property type="match status" value="1"/>
</dbReference>
<evidence type="ECO:0000256" key="2">
    <source>
        <dbReference type="SAM" id="MobiDB-lite"/>
    </source>
</evidence>
<keyword evidence="1" id="KW-0175">Coiled coil</keyword>
<dbReference type="OMA" id="IRESHYL"/>
<evidence type="ECO:0000313" key="4">
    <source>
        <dbReference type="Proteomes" id="UP000198287"/>
    </source>
</evidence>
<dbReference type="Proteomes" id="UP000198287">
    <property type="component" value="Unassembled WGS sequence"/>
</dbReference>